<dbReference type="GO" id="GO:0033890">
    <property type="term" value="F:ribonuclease D activity"/>
    <property type="evidence" value="ECO:0007669"/>
    <property type="project" value="UniProtKB-EC"/>
</dbReference>
<accession>A0ABW9GKI4</accession>
<evidence type="ECO:0000256" key="6">
    <source>
        <dbReference type="HAMAP-Rule" id="MF_01899"/>
    </source>
</evidence>
<dbReference type="InterPro" id="IPR010997">
    <property type="entry name" value="HRDC-like_sf"/>
</dbReference>
<protein>
    <recommendedName>
        <fullName evidence="6">Ribonuclease D</fullName>
        <shortName evidence="6">RNase D</shortName>
        <ecNumber evidence="6">3.1.13.5</ecNumber>
    </recommendedName>
</protein>
<dbReference type="InterPro" id="IPR048579">
    <property type="entry name" value="RNAseD_HRDC_C"/>
</dbReference>
<evidence type="ECO:0000313" key="9">
    <source>
        <dbReference type="Proteomes" id="UP001630969"/>
    </source>
</evidence>
<dbReference type="SUPFAM" id="SSF53098">
    <property type="entry name" value="Ribonuclease H-like"/>
    <property type="match status" value="1"/>
</dbReference>
<dbReference type="InterPro" id="IPR002121">
    <property type="entry name" value="HRDC_dom"/>
</dbReference>
<comment type="cofactor">
    <cofactor evidence="6">
        <name>a divalent metal cation</name>
        <dbReference type="ChEBI" id="CHEBI:60240"/>
    </cofactor>
</comment>
<dbReference type="HAMAP" id="MF_01899">
    <property type="entry name" value="RNase_D"/>
    <property type="match status" value="1"/>
</dbReference>
<dbReference type="Pfam" id="PF00570">
    <property type="entry name" value="HRDC"/>
    <property type="match status" value="1"/>
</dbReference>
<name>A0ABW9GKI4_9GAMM</name>
<reference evidence="8 9" key="1">
    <citation type="submission" date="2024-09" db="EMBL/GenBank/DDBJ databases">
        <title>Aeromonas strains Genome sequencing and assembly.</title>
        <authorList>
            <person name="Hu X."/>
            <person name="Tang B."/>
        </authorList>
    </citation>
    <scope>NUCLEOTIDE SEQUENCE [LARGE SCALE GENOMIC DNA]</scope>
    <source>
        <strain evidence="8 9">NB23SCDHY001</strain>
    </source>
</reference>
<comment type="similarity">
    <text evidence="6">Belongs to the RNase D family.</text>
</comment>
<dbReference type="EMBL" id="JBGXBU010000001">
    <property type="protein sequence ID" value="MFM4891447.1"/>
    <property type="molecule type" value="Genomic_DNA"/>
</dbReference>
<gene>
    <name evidence="6 8" type="primary">rnd</name>
    <name evidence="8" type="ORF">ACEUDJ_00905</name>
</gene>
<keyword evidence="4 6" id="KW-0378">Hydrolase</keyword>
<dbReference type="PANTHER" id="PTHR47649:SF1">
    <property type="entry name" value="RIBONUCLEASE D"/>
    <property type="match status" value="1"/>
</dbReference>
<dbReference type="Gene3D" id="1.10.150.80">
    <property type="entry name" value="HRDC domain"/>
    <property type="match status" value="2"/>
</dbReference>
<keyword evidence="5 6" id="KW-0269">Exonuclease</keyword>
<dbReference type="SMART" id="SM00474">
    <property type="entry name" value="35EXOc"/>
    <property type="match status" value="1"/>
</dbReference>
<sequence>MQFQLISEQAELAAYLADLARVPLAIDTEFVRTRTYYPQLGLFQIYDGERLALLDPLTLDLTPLWQRLGQADQISILHAAGEDLELIQHQAGHLPSRVHDTQLATAFLGYGVSVGFGALVKEFLGVELEKDQARTDWLARPLTPRQLEYAAADVFYLMPLYEKVMTRLRESGKFAWFEQECQNHCARKTQASDPYQAYLDIVNAWQLGRRELAILRELAAWRQKEAVRRDLALNFVVKELHLFKVAERRPASLRDLNELGLSPIEIKIHGKRMLDIVAAAQQSAPDSWPEPIRRLVDYPQYKGELKRIKALVEEKAKASNIPPELVASKKIIHQYFTWSWRMSEEERARADKPMLLQGWRHELVGHLLAQ</sequence>
<dbReference type="SUPFAM" id="SSF47819">
    <property type="entry name" value="HRDC-like"/>
    <property type="match status" value="2"/>
</dbReference>
<dbReference type="Proteomes" id="UP001630969">
    <property type="component" value="Unassembled WGS sequence"/>
</dbReference>
<evidence type="ECO:0000256" key="1">
    <source>
        <dbReference type="ARBA" id="ARBA00022490"/>
    </source>
</evidence>
<dbReference type="PANTHER" id="PTHR47649">
    <property type="entry name" value="RIBONUCLEASE D"/>
    <property type="match status" value="1"/>
</dbReference>
<keyword evidence="3 6" id="KW-0540">Nuclease</keyword>
<dbReference type="SMART" id="SM00341">
    <property type="entry name" value="HRDC"/>
    <property type="match status" value="1"/>
</dbReference>
<evidence type="ECO:0000256" key="2">
    <source>
        <dbReference type="ARBA" id="ARBA00022694"/>
    </source>
</evidence>
<evidence type="ECO:0000256" key="5">
    <source>
        <dbReference type="ARBA" id="ARBA00022839"/>
    </source>
</evidence>
<dbReference type="InterPro" id="IPR006292">
    <property type="entry name" value="RNase_D"/>
</dbReference>
<keyword evidence="1 6" id="KW-0963">Cytoplasm</keyword>
<dbReference type="Gene3D" id="3.30.420.10">
    <property type="entry name" value="Ribonuclease H-like superfamily/Ribonuclease H"/>
    <property type="match status" value="1"/>
</dbReference>
<dbReference type="Pfam" id="PF01612">
    <property type="entry name" value="DNA_pol_A_exo1"/>
    <property type="match status" value="1"/>
</dbReference>
<proteinExistence type="inferred from homology"/>
<dbReference type="InterPro" id="IPR044876">
    <property type="entry name" value="HRDC_dom_sf"/>
</dbReference>
<dbReference type="Pfam" id="PF21293">
    <property type="entry name" value="RNAseD_HRDC_C"/>
    <property type="match status" value="1"/>
</dbReference>
<comment type="caution">
    <text evidence="8">The sequence shown here is derived from an EMBL/GenBank/DDBJ whole genome shotgun (WGS) entry which is preliminary data.</text>
</comment>
<keyword evidence="2 6" id="KW-0819">tRNA processing</keyword>
<evidence type="ECO:0000256" key="3">
    <source>
        <dbReference type="ARBA" id="ARBA00022722"/>
    </source>
</evidence>
<comment type="catalytic activity">
    <reaction evidence="6">
        <text>Exonucleolytic cleavage that removes extra residues from the 3'-terminus of tRNA to produce 5'-mononucleotides.</text>
        <dbReference type="EC" id="3.1.13.5"/>
    </reaction>
</comment>
<dbReference type="InterPro" id="IPR036397">
    <property type="entry name" value="RNaseH_sf"/>
</dbReference>
<comment type="subcellular location">
    <subcellularLocation>
        <location evidence="6">Cytoplasm</location>
    </subcellularLocation>
</comment>
<feature type="domain" description="HRDC" evidence="7">
    <location>
        <begin position="208"/>
        <end position="287"/>
    </location>
</feature>
<keyword evidence="9" id="KW-1185">Reference proteome</keyword>
<dbReference type="InterPro" id="IPR051086">
    <property type="entry name" value="RNase_D-like"/>
</dbReference>
<evidence type="ECO:0000313" key="8">
    <source>
        <dbReference type="EMBL" id="MFM4891447.1"/>
    </source>
</evidence>
<evidence type="ECO:0000256" key="4">
    <source>
        <dbReference type="ARBA" id="ARBA00022801"/>
    </source>
</evidence>
<comment type="function">
    <text evidence="6">Exonuclease involved in the 3' processing of various precursor tRNAs. Initiates hydrolysis at the 3'-terminus of an RNA molecule and releases 5'-mononucleotides.</text>
</comment>
<evidence type="ECO:0000259" key="7">
    <source>
        <dbReference type="PROSITE" id="PS50967"/>
    </source>
</evidence>
<dbReference type="CDD" id="cd06142">
    <property type="entry name" value="RNaseD_exo"/>
    <property type="match status" value="1"/>
</dbReference>
<dbReference type="GeneID" id="97218614"/>
<dbReference type="RefSeq" id="WP_162625744.1">
    <property type="nucleotide sequence ID" value="NZ_JBGXBU010000001.1"/>
</dbReference>
<dbReference type="EC" id="3.1.13.5" evidence="6"/>
<dbReference type="NCBIfam" id="TIGR01388">
    <property type="entry name" value="rnd"/>
    <property type="match status" value="1"/>
</dbReference>
<dbReference type="InterPro" id="IPR002562">
    <property type="entry name" value="3'-5'_exonuclease_dom"/>
</dbReference>
<organism evidence="8 9">
    <name type="scientific">Aeromonas bivalvium</name>
    <dbReference type="NCBI Taxonomy" id="440079"/>
    <lineage>
        <taxon>Bacteria</taxon>
        <taxon>Pseudomonadati</taxon>
        <taxon>Pseudomonadota</taxon>
        <taxon>Gammaproteobacteria</taxon>
        <taxon>Aeromonadales</taxon>
        <taxon>Aeromonadaceae</taxon>
        <taxon>Aeromonas</taxon>
    </lineage>
</organism>
<dbReference type="InterPro" id="IPR012337">
    <property type="entry name" value="RNaseH-like_sf"/>
</dbReference>
<dbReference type="PROSITE" id="PS50967">
    <property type="entry name" value="HRDC"/>
    <property type="match status" value="1"/>
</dbReference>